<dbReference type="AlphaFoldDB" id="A0A6G2BC98"/>
<evidence type="ECO:0000313" key="3">
    <source>
        <dbReference type="Proteomes" id="UP000473014"/>
    </source>
</evidence>
<evidence type="ECO:0000313" key="2">
    <source>
        <dbReference type="EMBL" id="MTE19897.1"/>
    </source>
</evidence>
<comment type="caution">
    <text evidence="2">The sequence shown here is derived from an EMBL/GenBank/DDBJ whole genome shotgun (WGS) entry which is preliminary data.</text>
</comment>
<accession>A0A6G2BC98</accession>
<dbReference type="OrthoDB" id="3387554at2"/>
<protein>
    <recommendedName>
        <fullName evidence="4">CU044_5270 family protein</fullName>
    </recommendedName>
</protein>
<name>A0A6G2BC98_9ACTN</name>
<proteinExistence type="predicted"/>
<feature type="region of interest" description="Disordered" evidence="1">
    <location>
        <begin position="316"/>
        <end position="337"/>
    </location>
</feature>
<evidence type="ECO:0000256" key="1">
    <source>
        <dbReference type="SAM" id="MobiDB-lite"/>
    </source>
</evidence>
<feature type="compositionally biased region" description="Basic and acidic residues" evidence="1">
    <location>
        <begin position="30"/>
        <end position="43"/>
    </location>
</feature>
<keyword evidence="3" id="KW-1185">Reference proteome</keyword>
<dbReference type="Proteomes" id="UP000473014">
    <property type="component" value="Unassembled WGS sequence"/>
</dbReference>
<evidence type="ECO:0008006" key="4">
    <source>
        <dbReference type="Google" id="ProtNLM"/>
    </source>
</evidence>
<feature type="region of interest" description="Disordered" evidence="1">
    <location>
        <begin position="1"/>
        <end position="55"/>
    </location>
</feature>
<organism evidence="2 3">
    <name type="scientific">Streptomyces taklimakanensis</name>
    <dbReference type="NCBI Taxonomy" id="2569853"/>
    <lineage>
        <taxon>Bacteria</taxon>
        <taxon>Bacillati</taxon>
        <taxon>Actinomycetota</taxon>
        <taxon>Actinomycetes</taxon>
        <taxon>Kitasatosporales</taxon>
        <taxon>Streptomycetaceae</taxon>
        <taxon>Streptomyces</taxon>
    </lineage>
</organism>
<feature type="compositionally biased region" description="Basic and acidic residues" evidence="1">
    <location>
        <begin position="1"/>
        <end position="23"/>
    </location>
</feature>
<reference evidence="2 3" key="1">
    <citation type="submission" date="2019-11" db="EMBL/GenBank/DDBJ databases">
        <authorList>
            <person name="Yuan L."/>
        </authorList>
    </citation>
    <scope>NUCLEOTIDE SEQUENCE [LARGE SCALE GENOMIC DNA]</scope>
    <source>
        <strain evidence="2 3">TRM43335</strain>
    </source>
</reference>
<dbReference type="RefSeq" id="WP_155071122.1">
    <property type="nucleotide sequence ID" value="NZ_WIXO01000001.1"/>
</dbReference>
<gene>
    <name evidence="2" type="ORF">F0L17_12375</name>
</gene>
<dbReference type="NCBIfam" id="NF038083">
    <property type="entry name" value="CU044_5270_fam"/>
    <property type="match status" value="1"/>
</dbReference>
<dbReference type="InterPro" id="IPR047789">
    <property type="entry name" value="CU044_5270-like"/>
</dbReference>
<dbReference type="EMBL" id="WIXO01000001">
    <property type="protein sequence ID" value="MTE19897.1"/>
    <property type="molecule type" value="Genomic_DNA"/>
</dbReference>
<sequence>MTTPTEHPEHPELPRPGERDLPPGRRRLLREHLMTEVARDGRTDAPPAPRPRRLRPSLVTGTVAAAVVATLTVALPSDLPDRGAPPASREAVVLLEEVAYAAEHRKVPDGIRDDQFVYVESLAAHSRHEEGRKAVVEPVHRREAWRSVDGTRWGRAHADSEYGPLTFDLEPETPGIPANTNYRRLQTLPTDPGEMLDWLYATSEGGAEGDDQDAFELVSTLVRESLLPPDVAAALFRAVARIPGVVLVEDSVDAAGRHGVAVARENRGERVELIFDRRTKVYLGERVVATEDSPDGLREGQVIGRHAVLERGIVDEIGERPRRAGGPGPVTRSPRPR</sequence>